<proteinExistence type="predicted"/>
<dbReference type="Pfam" id="PF07690">
    <property type="entry name" value="MFS_1"/>
    <property type="match status" value="1"/>
</dbReference>
<evidence type="ECO:0000313" key="4">
    <source>
        <dbReference type="EMBL" id="CAG7629724.1"/>
    </source>
</evidence>
<feature type="transmembrane region" description="Helical" evidence="2">
    <location>
        <begin position="133"/>
        <end position="154"/>
    </location>
</feature>
<feature type="transmembrane region" description="Helical" evidence="2">
    <location>
        <begin position="297"/>
        <end position="317"/>
    </location>
</feature>
<feature type="transmembrane region" description="Helical" evidence="2">
    <location>
        <begin position="97"/>
        <end position="121"/>
    </location>
</feature>
<accession>A0A916K1Z6</accession>
<evidence type="ECO:0000313" key="5">
    <source>
        <dbReference type="Proteomes" id="UP000693672"/>
    </source>
</evidence>
<organism evidence="4 5">
    <name type="scientific">Paenibacillus solanacearum</name>
    <dbReference type="NCBI Taxonomy" id="2048548"/>
    <lineage>
        <taxon>Bacteria</taxon>
        <taxon>Bacillati</taxon>
        <taxon>Bacillota</taxon>
        <taxon>Bacilli</taxon>
        <taxon>Bacillales</taxon>
        <taxon>Paenibacillaceae</taxon>
        <taxon>Paenibacillus</taxon>
    </lineage>
</organism>
<dbReference type="InterPro" id="IPR052524">
    <property type="entry name" value="MFS_Cyanate_Porter"/>
</dbReference>
<feature type="transmembrane region" description="Helical" evidence="2">
    <location>
        <begin position="75"/>
        <end position="91"/>
    </location>
</feature>
<dbReference type="RefSeq" id="WP_218092885.1">
    <property type="nucleotide sequence ID" value="NZ_CAJVAS010000012.1"/>
</dbReference>
<name>A0A916K1Z6_9BACL</name>
<evidence type="ECO:0000256" key="2">
    <source>
        <dbReference type="SAM" id="Phobius"/>
    </source>
</evidence>
<keyword evidence="2" id="KW-0472">Membrane</keyword>
<dbReference type="InterPro" id="IPR011701">
    <property type="entry name" value="MFS"/>
</dbReference>
<feature type="transmembrane region" description="Helical" evidence="2">
    <location>
        <begin position="209"/>
        <end position="230"/>
    </location>
</feature>
<feature type="domain" description="Major facilitator superfamily (MFS) profile" evidence="3">
    <location>
        <begin position="5"/>
        <end position="385"/>
    </location>
</feature>
<comment type="subcellular location">
    <subcellularLocation>
        <location evidence="1">Cell membrane</location>
        <topology evidence="1">Multi-pass membrane protein</topology>
    </subcellularLocation>
</comment>
<dbReference type="PROSITE" id="PS50850">
    <property type="entry name" value="MFS"/>
    <property type="match status" value="1"/>
</dbReference>
<feature type="transmembrane region" description="Helical" evidence="2">
    <location>
        <begin position="329"/>
        <end position="353"/>
    </location>
</feature>
<dbReference type="PANTHER" id="PTHR23523">
    <property type="match status" value="1"/>
</dbReference>
<feature type="transmembrane region" description="Helical" evidence="2">
    <location>
        <begin position="274"/>
        <end position="291"/>
    </location>
</feature>
<comment type="caution">
    <text evidence="4">The sequence shown here is derived from an EMBL/GenBank/DDBJ whole genome shotgun (WGS) entry which is preliminary data.</text>
</comment>
<dbReference type="AlphaFoldDB" id="A0A916K1Z6"/>
<dbReference type="Proteomes" id="UP000693672">
    <property type="component" value="Unassembled WGS sequence"/>
</dbReference>
<gene>
    <name evidence="4" type="primary">yycB_1</name>
    <name evidence="4" type="ORF">PAESOLCIP111_03130</name>
</gene>
<reference evidence="4" key="1">
    <citation type="submission" date="2021-06" db="EMBL/GenBank/DDBJ databases">
        <authorList>
            <person name="Criscuolo A."/>
        </authorList>
    </citation>
    <scope>NUCLEOTIDE SEQUENCE</scope>
    <source>
        <strain evidence="4">CIP111600</strain>
    </source>
</reference>
<keyword evidence="2" id="KW-1133">Transmembrane helix</keyword>
<keyword evidence="2" id="KW-0812">Transmembrane</keyword>
<feature type="transmembrane region" description="Helical" evidence="2">
    <location>
        <begin position="42"/>
        <end position="63"/>
    </location>
</feature>
<dbReference type="InterPro" id="IPR020846">
    <property type="entry name" value="MFS_dom"/>
</dbReference>
<dbReference type="EMBL" id="CAJVAS010000012">
    <property type="protein sequence ID" value="CAG7629724.1"/>
    <property type="molecule type" value="Genomic_DNA"/>
</dbReference>
<evidence type="ECO:0000259" key="3">
    <source>
        <dbReference type="PROSITE" id="PS50850"/>
    </source>
</evidence>
<feature type="transmembrane region" description="Helical" evidence="2">
    <location>
        <begin position="359"/>
        <end position="379"/>
    </location>
</feature>
<keyword evidence="5" id="KW-1185">Reference proteome</keyword>
<feature type="transmembrane region" description="Helical" evidence="2">
    <location>
        <begin position="242"/>
        <end position="262"/>
    </location>
</feature>
<sequence>MKSPSFRIMAVALILVSFNLRPAINSVAPVLEVIRGGLGMSALAASLLTSIPVLCMGLIPPLAVKLGQRKGIERVIGWSLAVIAAGNALRLPAGSSAFLLATAAVAGIGIAAIGPLLSGFIKQHFADKMPAMISLYTVALAAGATAASALSVPLEARMHSWQSSLAIWAVPALIAWPVWRLNVLRRIPRTSGITAAARPAGLPWHSGQAWLLTLSFGLLGLLFYSITAWLPPVIEHSGYGRAYAGNMLMLFSLIQMPVGLAFPLLLRRMASRRFWLLLGSFSMLLGFAGIMLAMPPWLAVVLLGIGPGVLFPVNLLLPIESAADAREAVAWSAMTQSVGYVIGAAGPLLLGAIHDATGGYTSLIAVLMAAAVLMVFVQFRIAKAETARGVAAIEKQRGGAA</sequence>
<evidence type="ECO:0000256" key="1">
    <source>
        <dbReference type="ARBA" id="ARBA00004651"/>
    </source>
</evidence>
<dbReference type="GO" id="GO:0005886">
    <property type="term" value="C:plasma membrane"/>
    <property type="evidence" value="ECO:0007669"/>
    <property type="project" value="UniProtKB-SubCell"/>
</dbReference>
<dbReference type="GO" id="GO:0022857">
    <property type="term" value="F:transmembrane transporter activity"/>
    <property type="evidence" value="ECO:0007669"/>
    <property type="project" value="InterPro"/>
</dbReference>
<protein>
    <submittedName>
        <fullName evidence="4">Transporter YycB</fullName>
    </submittedName>
</protein>
<dbReference type="PANTHER" id="PTHR23523:SF2">
    <property type="entry name" value="2-NITROIMIDAZOLE TRANSPORTER"/>
    <property type="match status" value="1"/>
</dbReference>
<feature type="transmembrane region" description="Helical" evidence="2">
    <location>
        <begin position="160"/>
        <end position="179"/>
    </location>
</feature>